<evidence type="ECO:0000256" key="1">
    <source>
        <dbReference type="ARBA" id="ARBA00008769"/>
    </source>
</evidence>
<feature type="compositionally biased region" description="Basic and acidic residues" evidence="2">
    <location>
        <begin position="1"/>
        <end position="10"/>
    </location>
</feature>
<organism evidence="3">
    <name type="scientific">Candidatus Kentrum sp. LFY</name>
    <dbReference type="NCBI Taxonomy" id="2126342"/>
    <lineage>
        <taxon>Bacteria</taxon>
        <taxon>Pseudomonadati</taxon>
        <taxon>Pseudomonadota</taxon>
        <taxon>Gammaproteobacteria</taxon>
        <taxon>Candidatus Kentrum</taxon>
    </lineage>
</organism>
<name>A0A450UHT3_9GAMM</name>
<gene>
    <name evidence="3" type="ORF">BECKLFY1418B_GA0070995_103118</name>
</gene>
<comment type="similarity">
    <text evidence="1">Belongs to the OprB family.</text>
</comment>
<proteinExistence type="inferred from homology"/>
<dbReference type="EMBL" id="CAADFF010000031">
    <property type="protein sequence ID" value="VFJ92089.1"/>
    <property type="molecule type" value="Genomic_DNA"/>
</dbReference>
<sequence>MLVSRHEISRSHPGQRHPGGRSDANGSVPFVHFLLGHSGIGKTRSPMRAPRPTLLQSWRKALTCPRGGQPSIIRSTIISTITSLALLAAILPFSASAYDLGDDFSIGATVTGVFQRGEFAGPGIDDASRGVMVIDIDIGFQPSEQDEFQILISVASGNAIDAVSPFAVHPIYADDLEDDLENINRRGRDYLLTAWYKHTFALSEDTSLGVAGGIIEATDYVDDNAFANDEVGQFMNDAFVNNTLMVPPSFDVGVGGELDIGQRWSLRGVWMTTKNADEDNNLYRTYDYWGGQLGFHPNTDWGQGNYRLGIYGTSDAFARPGGGARTEGLFGLGLSLDQQIGDTFGAFARIAWQGDDAAIDHDALYSGGIHIDGSLWGRGGDEAAFGYAHLDGGNGEIQGTDIVEGYVKFGLSKHADLSLDVQYLDERTTSAKDPRGFIYGVRVNGYF</sequence>
<evidence type="ECO:0000256" key="2">
    <source>
        <dbReference type="SAM" id="MobiDB-lite"/>
    </source>
</evidence>
<accession>A0A450UHT3</accession>
<dbReference type="InterPro" id="IPR038673">
    <property type="entry name" value="OprB_sf"/>
</dbReference>
<feature type="region of interest" description="Disordered" evidence="2">
    <location>
        <begin position="1"/>
        <end position="23"/>
    </location>
</feature>
<reference evidence="3" key="1">
    <citation type="submission" date="2019-02" db="EMBL/GenBank/DDBJ databases">
        <authorList>
            <person name="Gruber-Vodicka R. H."/>
            <person name="Seah K. B. B."/>
        </authorList>
    </citation>
    <scope>NUCLEOTIDE SEQUENCE</scope>
    <source>
        <strain evidence="3">BECK_M7</strain>
    </source>
</reference>
<protein>
    <submittedName>
        <fullName evidence="3">Porin</fullName>
    </submittedName>
</protein>
<dbReference type="AlphaFoldDB" id="A0A450UHT3"/>
<evidence type="ECO:0000313" key="3">
    <source>
        <dbReference type="EMBL" id="VFJ92089.1"/>
    </source>
</evidence>
<dbReference type="Gene3D" id="2.40.160.180">
    <property type="entry name" value="Carbohydrate-selective porin OprB"/>
    <property type="match status" value="1"/>
</dbReference>